<proteinExistence type="predicted"/>
<accession>A0ABX8BU04</accession>
<dbReference type="SUPFAM" id="SSF54593">
    <property type="entry name" value="Glyoxalase/Bleomycin resistance protein/Dihydroxybiphenyl dioxygenase"/>
    <property type="match status" value="1"/>
</dbReference>
<dbReference type="Proteomes" id="UP000676079">
    <property type="component" value="Chromosome"/>
</dbReference>
<dbReference type="InterPro" id="IPR041581">
    <property type="entry name" value="Glyoxalase_6"/>
</dbReference>
<dbReference type="CDD" id="cd06587">
    <property type="entry name" value="VOC"/>
    <property type="match status" value="1"/>
</dbReference>
<dbReference type="RefSeq" id="WP_220560115.1">
    <property type="nucleotide sequence ID" value="NZ_CP074133.1"/>
</dbReference>
<dbReference type="PROSITE" id="PS51819">
    <property type="entry name" value="VOC"/>
    <property type="match status" value="1"/>
</dbReference>
<sequence>MADGLKPALVIINLPVRDLRAATAWYTRVLGHGPSGEPSPTDVEFDLRDGVSLLLTTGDEGAERAGAKVLLGVGDLDAERSRLADAGIGTGERQEIEGALAWSDFESPEGHLLGLVQQLER</sequence>
<gene>
    <name evidence="2" type="ORF">KGD84_10635</name>
</gene>
<dbReference type="InterPro" id="IPR037523">
    <property type="entry name" value="VOC_core"/>
</dbReference>
<evidence type="ECO:0000313" key="3">
    <source>
        <dbReference type="Proteomes" id="UP000676079"/>
    </source>
</evidence>
<name>A0ABX8BU04_9ACTN</name>
<evidence type="ECO:0000259" key="1">
    <source>
        <dbReference type="PROSITE" id="PS51819"/>
    </source>
</evidence>
<reference evidence="2 3" key="1">
    <citation type="submission" date="2021-05" db="EMBL/GenBank/DDBJ databases">
        <title>Direct Submission.</title>
        <authorList>
            <person name="Li K."/>
            <person name="Gao J."/>
        </authorList>
    </citation>
    <scope>NUCLEOTIDE SEQUENCE [LARGE SCALE GENOMIC DNA]</scope>
    <source>
        <strain evidence="2 3">Mg02</strain>
    </source>
</reference>
<keyword evidence="3" id="KW-1185">Reference proteome</keyword>
<dbReference type="Pfam" id="PF18029">
    <property type="entry name" value="Glyoxalase_6"/>
    <property type="match status" value="1"/>
</dbReference>
<feature type="domain" description="VOC" evidence="1">
    <location>
        <begin position="8"/>
        <end position="118"/>
    </location>
</feature>
<protein>
    <submittedName>
        <fullName evidence="2">VOC family protein</fullName>
    </submittedName>
</protein>
<evidence type="ECO:0000313" key="2">
    <source>
        <dbReference type="EMBL" id="QUX24674.1"/>
    </source>
</evidence>
<dbReference type="Gene3D" id="3.10.180.10">
    <property type="entry name" value="2,3-Dihydroxybiphenyl 1,2-Dioxygenase, domain 1"/>
    <property type="match status" value="1"/>
</dbReference>
<organism evidence="2 3">
    <name type="scientific">Nocardiopsis changdeensis</name>
    <dbReference type="NCBI Taxonomy" id="2831969"/>
    <lineage>
        <taxon>Bacteria</taxon>
        <taxon>Bacillati</taxon>
        <taxon>Actinomycetota</taxon>
        <taxon>Actinomycetes</taxon>
        <taxon>Streptosporangiales</taxon>
        <taxon>Nocardiopsidaceae</taxon>
        <taxon>Nocardiopsis</taxon>
    </lineage>
</organism>
<dbReference type="EMBL" id="CP074133">
    <property type="protein sequence ID" value="QUX24674.1"/>
    <property type="molecule type" value="Genomic_DNA"/>
</dbReference>
<dbReference type="InterPro" id="IPR029068">
    <property type="entry name" value="Glyas_Bleomycin-R_OHBP_Dase"/>
</dbReference>